<dbReference type="OrthoDB" id="4428168at2"/>
<dbReference type="PANTHER" id="PTHR32114">
    <property type="entry name" value="ABC TRANSPORTER ABCH.3"/>
    <property type="match status" value="1"/>
</dbReference>
<name>A0A4Q8BI02_9ACTN</name>
<dbReference type="RefSeq" id="WP_130338273.1">
    <property type="nucleotide sequence ID" value="NZ_SHLD01000001.1"/>
</dbReference>
<dbReference type="EMBL" id="SHLD01000001">
    <property type="protein sequence ID" value="RZU77135.1"/>
    <property type="molecule type" value="Genomic_DNA"/>
</dbReference>
<comment type="subunit">
    <text evidence="2">Heterodimer of SbcC and SbcD.</text>
</comment>
<comment type="caution">
    <text evidence="4">The sequence shown here is derived from an EMBL/GenBank/DDBJ whole genome shotgun (WGS) entry which is preliminary data.</text>
</comment>
<dbReference type="AlphaFoldDB" id="A0A4Q8BI02"/>
<gene>
    <name evidence="4" type="ORF">EV384_5849</name>
</gene>
<evidence type="ECO:0000313" key="4">
    <source>
        <dbReference type="EMBL" id="RZU77135.1"/>
    </source>
</evidence>
<evidence type="ECO:0000256" key="1">
    <source>
        <dbReference type="ARBA" id="ARBA00006930"/>
    </source>
</evidence>
<sequence length="800" mass="87884">MDTTRVPRQVLLTWQDIADAASGLDVDMRELLLELVHEKGTASTTSVTTAEGPWYVRAVRVRGHIGVGEHPVNLDLTPTTGLTVVTARNGTGKTSIADGCRHNLSGGAKRSYQVLAENVHYRERDVVVTLTNGTREIEILCGPDEVVRWRDPDGELSTPPAEWSEAFERYMPVLLYPEMSQVIQDPSNLHAFLKDALELAALEDLQARLKAIREAGTAAQRTVDAAHKAALNGVTKVGHQELAALLRSHGGVADDGALEQIRLLSAGLPDTTPPPLSLPELWMVDEQRRTTAIAALTELARIRESTATDTRPMLDALRRLLRADDPATAHNRDHDVCPVCQAGGRDWVKLATEEMNRLSLSSKALRNAERAASAALEQAAACFPPALTASLRQALAHHADPTCNLRIKQWDRLTLNRGGLTTAELSPAGLGALLDECADLAEWYGPIREDLFAQRDDAIAAQAAVRVHVESWIDTLSQERPTLARLVVAERLHRKVDGWLRTAREDIFEPIGEEVIELWSILNSDADLKLTEIALTGGTQRRRGVTLGLADGDVALPTGKNSSAVLSTGQRNALSLATYLPRATQQKSPFGFLILDDPIHAFDTWRVRYLAAHLLKLAERFQVVVFTHDDRLWRELRGLGARPAHVRMDRRGDRNPQVRVTNITSPGNQMLADLQKILGEESGPSAIGTPEAQTAMTLAMCRQALDTEVVTQIEILGRRTQLPEAKIVADLKRARKTRDQIELLNDYAQLAQLRPVRIGPYEPTIQALNGGSHGRVPAGELKEWVRHTRKIIKAVQAIGG</sequence>
<evidence type="ECO:0000256" key="3">
    <source>
        <dbReference type="ARBA" id="ARBA00013368"/>
    </source>
</evidence>
<comment type="similarity">
    <text evidence="1">Belongs to the SMC family. SbcC subfamily.</text>
</comment>
<protein>
    <recommendedName>
        <fullName evidence="3">Nuclease SbcCD subunit C</fullName>
    </recommendedName>
</protein>
<reference evidence="4 5" key="1">
    <citation type="submission" date="2019-02" db="EMBL/GenBank/DDBJ databases">
        <title>Sequencing the genomes of 1000 actinobacteria strains.</title>
        <authorList>
            <person name="Klenk H.-P."/>
        </authorList>
    </citation>
    <scope>NUCLEOTIDE SEQUENCE [LARGE SCALE GENOMIC DNA]</scope>
    <source>
        <strain evidence="4 5">DSM 45612</strain>
    </source>
</reference>
<organism evidence="4 5">
    <name type="scientific">Micromonospora kangleipakensis</name>
    <dbReference type="NCBI Taxonomy" id="1077942"/>
    <lineage>
        <taxon>Bacteria</taxon>
        <taxon>Bacillati</taxon>
        <taxon>Actinomycetota</taxon>
        <taxon>Actinomycetes</taxon>
        <taxon>Micromonosporales</taxon>
        <taxon>Micromonosporaceae</taxon>
        <taxon>Micromonospora</taxon>
    </lineage>
</organism>
<proteinExistence type="inferred from homology"/>
<evidence type="ECO:0000256" key="2">
    <source>
        <dbReference type="ARBA" id="ARBA00011322"/>
    </source>
</evidence>
<dbReference type="Proteomes" id="UP000294114">
    <property type="component" value="Unassembled WGS sequence"/>
</dbReference>
<dbReference type="Gene3D" id="3.40.50.300">
    <property type="entry name" value="P-loop containing nucleotide triphosphate hydrolases"/>
    <property type="match status" value="2"/>
</dbReference>
<dbReference type="InterPro" id="IPR027417">
    <property type="entry name" value="P-loop_NTPase"/>
</dbReference>
<dbReference type="SUPFAM" id="SSF52540">
    <property type="entry name" value="P-loop containing nucleoside triphosphate hydrolases"/>
    <property type="match status" value="1"/>
</dbReference>
<evidence type="ECO:0000313" key="5">
    <source>
        <dbReference type="Proteomes" id="UP000294114"/>
    </source>
</evidence>
<accession>A0A4Q8BI02</accession>
<dbReference type="PANTHER" id="PTHR32114:SF2">
    <property type="entry name" value="ABC TRANSPORTER ABCH.3"/>
    <property type="match status" value="1"/>
</dbReference>
<keyword evidence="5" id="KW-1185">Reference proteome</keyword>